<protein>
    <submittedName>
        <fullName evidence="1">Uncharacterized protein</fullName>
    </submittedName>
</protein>
<proteinExistence type="predicted"/>
<evidence type="ECO:0000313" key="2">
    <source>
        <dbReference type="Proteomes" id="UP000673691"/>
    </source>
</evidence>
<dbReference type="EMBL" id="JAEFCI010004264">
    <property type="protein sequence ID" value="KAG5461062.1"/>
    <property type="molecule type" value="Genomic_DNA"/>
</dbReference>
<dbReference type="AlphaFoldDB" id="A0A8H8DKF8"/>
<reference evidence="1 2" key="1">
    <citation type="journal article" name="Sci. Rep.">
        <title>Genome-scale phylogenetic analyses confirm Olpidium as the closest living zoosporic fungus to the non-flagellated, terrestrial fungi.</title>
        <authorList>
            <person name="Chang Y."/>
            <person name="Rochon D."/>
            <person name="Sekimoto S."/>
            <person name="Wang Y."/>
            <person name="Chovatia M."/>
            <person name="Sandor L."/>
            <person name="Salamov A."/>
            <person name="Grigoriev I.V."/>
            <person name="Stajich J.E."/>
            <person name="Spatafora J.W."/>
        </authorList>
    </citation>
    <scope>NUCLEOTIDE SEQUENCE [LARGE SCALE GENOMIC DNA]</scope>
    <source>
        <strain evidence="1">S191</strain>
    </source>
</reference>
<dbReference type="SUPFAM" id="SSF48371">
    <property type="entry name" value="ARM repeat"/>
    <property type="match status" value="1"/>
</dbReference>
<keyword evidence="2" id="KW-1185">Reference proteome</keyword>
<sequence>MRRCSPESPDVGRLLQLLAKVVYDDADPAFSRRCGAANRLAAAVAAPGGPSGSDLRTLAEAAFFGRRQFGLVSLERAFDAPSSPASYKFGVAKCLATVGVALGAEAELFVTWIFKRLAAVPDEPNRADVERERKVWLLAALREAVRYPLDGKEADALAPSVRGMLAGITSFLEKMEAFDYLGSIITILEAISTRFPDAFGQAFPDVVDLLVSWHIDPRLSDHLQNAMSDAYLAFEPFWKPHLSLAVEIMVHLIKDIEQSAAISSYRQGSSRLAAELEQPNGEGRSERAKPLSKDDAGVCTCALGTFCAVTRAVGPSLEGECGDDIELRIDTIRKRALRAVALVTERIGTSKKWLALGFKAVETLAAFRKRTWYDAQLDAAPELAAYLADPNGCLMRMRTAFGNCPRIFSSCLRLLSALFDSCAAALSSEQVCGIIRRLLAEANLMVAQVAARARRPSHSAAAESPHWSTAMSLCCSEPIYFGMPPQCPEAGDPNGRRTSSTPSVAKPVAEALLTFDVMLVEKVLLSSGGNADTAGHVVIALLALLLRVPLAVSLHMIAEYLLNRSVAAEIREASFEWLQDIVHRASREQSGRAVPTGAVRMIELLMAEALTAISSEGGKFRARLLDLAALCSRKLNVFVRGTFARRFNPFLKHRTPALKKLRRLADSEEAVRESCFRFLISLNPVTTILEGIPAEDFNAREFQVPGHYVLVCLSGFAAPGVFRF</sequence>
<name>A0A8H8DKF8_9FUNG</name>
<accession>A0A8H8DKF8</accession>
<dbReference type="OrthoDB" id="2281769at2759"/>
<comment type="caution">
    <text evidence="1">The sequence shown here is derived from an EMBL/GenBank/DDBJ whole genome shotgun (WGS) entry which is preliminary data.</text>
</comment>
<evidence type="ECO:0000313" key="1">
    <source>
        <dbReference type="EMBL" id="KAG5461062.1"/>
    </source>
</evidence>
<gene>
    <name evidence="1" type="ORF">BJ554DRAFT_6803</name>
</gene>
<dbReference type="InterPro" id="IPR016024">
    <property type="entry name" value="ARM-type_fold"/>
</dbReference>
<organism evidence="1 2">
    <name type="scientific">Olpidium bornovanus</name>
    <dbReference type="NCBI Taxonomy" id="278681"/>
    <lineage>
        <taxon>Eukaryota</taxon>
        <taxon>Fungi</taxon>
        <taxon>Fungi incertae sedis</taxon>
        <taxon>Olpidiomycota</taxon>
        <taxon>Olpidiomycotina</taxon>
        <taxon>Olpidiomycetes</taxon>
        <taxon>Olpidiales</taxon>
        <taxon>Olpidiaceae</taxon>
        <taxon>Olpidium</taxon>
    </lineage>
</organism>
<dbReference type="Proteomes" id="UP000673691">
    <property type="component" value="Unassembled WGS sequence"/>
</dbReference>